<dbReference type="Pfam" id="PF01066">
    <property type="entry name" value="CDP-OH_P_transf"/>
    <property type="match status" value="1"/>
</dbReference>
<feature type="transmembrane region" description="Helical" evidence="2">
    <location>
        <begin position="137"/>
        <end position="159"/>
    </location>
</feature>
<keyword evidence="2" id="KW-0443">Lipid metabolism</keyword>
<keyword evidence="2" id="KW-1133">Transmembrane helix</keyword>
<evidence type="ECO:0000256" key="2">
    <source>
        <dbReference type="HAMAP-Rule" id="MF_02242"/>
    </source>
</evidence>
<keyword evidence="2" id="KW-0460">Magnesium</keyword>
<feature type="transmembrane region" description="Helical" evidence="2">
    <location>
        <begin position="98"/>
        <end position="116"/>
    </location>
</feature>
<dbReference type="EMBL" id="JAVKPK010000014">
    <property type="protein sequence ID" value="MDR7665133.1"/>
    <property type="molecule type" value="Genomic_DNA"/>
</dbReference>
<keyword evidence="2" id="KW-0472">Membrane</keyword>
<name>A0ABU2CZJ0_9EURY</name>
<organism evidence="4 5">
    <name type="scientific">Methanosarcina baikalica</name>
    <dbReference type="NCBI Taxonomy" id="3073890"/>
    <lineage>
        <taxon>Archaea</taxon>
        <taxon>Methanobacteriati</taxon>
        <taxon>Methanobacteriota</taxon>
        <taxon>Stenosarchaea group</taxon>
        <taxon>Methanomicrobia</taxon>
        <taxon>Methanosarcinales</taxon>
        <taxon>Methanosarcinaceae</taxon>
        <taxon>Methanosarcina</taxon>
    </lineage>
</organism>
<feature type="active site" description="Proton acceptor" evidence="2">
    <location>
        <position position="67"/>
    </location>
</feature>
<keyword evidence="2" id="KW-1208">Phospholipid metabolism</keyword>
<comment type="function">
    <text evidence="2">Catalyzes the formation of archaetidylinositol phosphate (AIP) from CDP-archaeol (CDP-ArOH or CDP-2,3-bis-(O-phytanyl)-sn-glycerol) and 1L-myo-inositol 1-phosphate (IP or 1D-myo-inositol 3-phosphate). AIP is a precursor of archaetidyl-myo-inositol (AI), an ether-type inositol phospholipid ubiquitously distributed in archaea membranes and essential for glycolipid biosynthesis in archaea.</text>
</comment>
<dbReference type="HAMAP" id="MF_02242">
    <property type="entry name" value="AIP_synthase"/>
    <property type="match status" value="1"/>
</dbReference>
<feature type="binding site" evidence="2">
    <location>
        <position position="42"/>
    </location>
    <ligand>
        <name>Mg(2+)</name>
        <dbReference type="ChEBI" id="CHEBI:18420"/>
        <label>2</label>
    </ligand>
</feature>
<gene>
    <name evidence="4" type="ORF">RG963_04900</name>
</gene>
<keyword evidence="2" id="KW-0479">Metal-binding</keyword>
<evidence type="ECO:0000313" key="5">
    <source>
        <dbReference type="Proteomes" id="UP001246244"/>
    </source>
</evidence>
<reference evidence="5" key="1">
    <citation type="submission" date="2023-07" db="EMBL/GenBank/DDBJ databases">
        <title>Whole-genome sequencing of a new Methanosarcina sp. Z-7115.</title>
        <authorList>
            <person name="Zhilina T.N."/>
            <person name="Merkel A.Y."/>
        </authorList>
    </citation>
    <scope>NUCLEOTIDE SEQUENCE [LARGE SCALE GENOMIC DNA]</scope>
    <source>
        <strain evidence="5">Z-7115</strain>
    </source>
</reference>
<evidence type="ECO:0000256" key="3">
    <source>
        <dbReference type="RuleBase" id="RU003750"/>
    </source>
</evidence>
<keyword evidence="2" id="KW-0464">Manganese</keyword>
<protein>
    <recommendedName>
        <fullName evidence="2">Archaetidylinositol phosphate synthase</fullName>
        <shortName evidence="2">AIP synthase</shortName>
        <ecNumber evidence="2">2.7.8.39</ecNumber>
    </recommendedName>
</protein>
<accession>A0ABU2CZJ0</accession>
<feature type="transmembrane region" description="Helical" evidence="2">
    <location>
        <begin position="72"/>
        <end position="92"/>
    </location>
</feature>
<feature type="binding site" evidence="2">
    <location>
        <position position="45"/>
    </location>
    <ligand>
        <name>Mg(2+)</name>
        <dbReference type="ChEBI" id="CHEBI:18420"/>
        <label>1</label>
    </ligand>
</feature>
<dbReference type="EC" id="2.7.8.39" evidence="2"/>
<comment type="subcellular location">
    <subcellularLocation>
        <location evidence="2">Cell membrane</location>
        <topology evidence="2">Multi-pass membrane protein</topology>
    </subcellularLocation>
</comment>
<feature type="binding site" evidence="2">
    <location>
        <position position="63"/>
    </location>
    <ligand>
        <name>Mg(2+)</name>
        <dbReference type="ChEBI" id="CHEBI:18420"/>
        <label>1</label>
    </ligand>
</feature>
<evidence type="ECO:0000313" key="4">
    <source>
        <dbReference type="EMBL" id="MDR7665133.1"/>
    </source>
</evidence>
<comment type="pathway">
    <text evidence="2">Lipid metabolism; phospholipid metabolism.</text>
</comment>
<feature type="binding site" evidence="2">
    <location>
        <position position="67"/>
    </location>
    <ligand>
        <name>Mg(2+)</name>
        <dbReference type="ChEBI" id="CHEBI:18420"/>
        <label>2</label>
    </ligand>
</feature>
<dbReference type="InterPro" id="IPR048254">
    <property type="entry name" value="CDP_ALCOHOL_P_TRANSF_CS"/>
</dbReference>
<feature type="binding site" evidence="2">
    <location>
        <position position="42"/>
    </location>
    <ligand>
        <name>Mg(2+)</name>
        <dbReference type="ChEBI" id="CHEBI:18420"/>
        <label>1</label>
    </ligand>
</feature>
<comment type="catalytic activity">
    <reaction evidence="2">
        <text>CDP-2,3-bis-O-(phytanyl)-sn-glycerol + 1D-myo-inositol 3-phosphate = saturated 1-archaetidyl-1D-myo-inositol 3-phosphate + CMP + H(+)</text>
        <dbReference type="Rhea" id="RHEA:36823"/>
        <dbReference type="ChEBI" id="CHEBI:15378"/>
        <dbReference type="ChEBI" id="CHEBI:58401"/>
        <dbReference type="ChEBI" id="CHEBI:60377"/>
        <dbReference type="ChEBI" id="CHEBI:74004"/>
        <dbReference type="ChEBI" id="CHEBI:74006"/>
        <dbReference type="EC" id="2.7.8.39"/>
    </reaction>
</comment>
<keyword evidence="5" id="KW-1185">Reference proteome</keyword>
<dbReference type="InterPro" id="IPR000462">
    <property type="entry name" value="CDP-OH_P_trans"/>
</dbReference>
<keyword evidence="2" id="KW-0812">Transmembrane</keyword>
<dbReference type="Proteomes" id="UP001246244">
    <property type="component" value="Unassembled WGS sequence"/>
</dbReference>
<evidence type="ECO:0000256" key="1">
    <source>
        <dbReference type="ARBA" id="ARBA00022679"/>
    </source>
</evidence>
<dbReference type="Gene3D" id="1.20.120.1760">
    <property type="match status" value="1"/>
</dbReference>
<sequence>MPLSPNTLTLLGFAVSVFAGVAFALGKPFAGGILILFSGIFDILDGGVARAKGRITPFGGVLDSVCDRYSDGLMFLGIITGAVNGRLIFAPILQIDGWLWAGFALIGSFLVSYTRARAESAGCRKLSVGVAERAERMVILALGALSGFLGWALVLIAVFSHITIIQRVLRAKSILSNPSEADFQKP</sequence>
<dbReference type="InterPro" id="IPR044270">
    <property type="entry name" value="AIP_synthase"/>
</dbReference>
<feature type="binding site" evidence="2">
    <location>
        <position position="63"/>
    </location>
    <ligand>
        <name>Mg(2+)</name>
        <dbReference type="ChEBI" id="CHEBI:18420"/>
        <label>2</label>
    </ligand>
</feature>
<keyword evidence="2" id="KW-0444">Lipid biosynthesis</keyword>
<dbReference type="InterPro" id="IPR043130">
    <property type="entry name" value="CDP-OH_PTrfase_TM_dom"/>
</dbReference>
<keyword evidence="1 2" id="KW-0808">Transferase</keyword>
<dbReference type="RefSeq" id="WP_310575195.1">
    <property type="nucleotide sequence ID" value="NZ_JAVKPK010000014.1"/>
</dbReference>
<comment type="cofactor">
    <cofactor evidence="2">
        <name>Mn(2+)</name>
        <dbReference type="ChEBI" id="CHEBI:29035"/>
    </cofactor>
    <cofactor evidence="2">
        <name>Mg(2+)</name>
        <dbReference type="ChEBI" id="CHEBI:18420"/>
    </cofactor>
    <text evidence="2">Binds 2 Mg(2+) or Mn(2+) ions per subunit.</text>
</comment>
<comment type="caution">
    <text evidence="4">The sequence shown here is derived from an EMBL/GenBank/DDBJ whole genome shotgun (WGS) entry which is preliminary data.</text>
</comment>
<proteinExistence type="inferred from homology"/>
<comment type="caution">
    <text evidence="2">Lacks conserved residue(s) required for the propagation of feature annotation.</text>
</comment>
<dbReference type="GO" id="GO:0016740">
    <property type="term" value="F:transferase activity"/>
    <property type="evidence" value="ECO:0007669"/>
    <property type="project" value="UniProtKB-KW"/>
</dbReference>
<comment type="similarity">
    <text evidence="2 3">Belongs to the CDP-alcohol phosphatidyltransferase class-I family.</text>
</comment>
<keyword evidence="2" id="KW-1003">Cell membrane</keyword>
<dbReference type="PROSITE" id="PS00379">
    <property type="entry name" value="CDP_ALCOHOL_P_TRANSF"/>
    <property type="match status" value="1"/>
</dbReference>